<organism evidence="1 2">
    <name type="scientific">Candidatus Sulfuritelmatomonas gaucii</name>
    <dbReference type="NCBI Taxonomy" id="2043161"/>
    <lineage>
        <taxon>Bacteria</taxon>
        <taxon>Pseudomonadati</taxon>
        <taxon>Acidobacteriota</taxon>
        <taxon>Terriglobia</taxon>
        <taxon>Terriglobales</taxon>
        <taxon>Acidobacteriaceae</taxon>
        <taxon>Candidatus Sulfuritelmatomonas</taxon>
    </lineage>
</organism>
<reference evidence="2" key="1">
    <citation type="submission" date="2018-02" db="EMBL/GenBank/DDBJ databases">
        <authorList>
            <person name="Hausmann B."/>
        </authorList>
    </citation>
    <scope>NUCLEOTIDE SEQUENCE [LARGE SCALE GENOMIC DNA]</scope>
    <source>
        <strain evidence="2">Peat soil MAG SbA5</strain>
    </source>
</reference>
<accession>A0A2N9L6Y1</accession>
<sequence length="37" mass="4297">MNHLLQDRPEAAYPHSGRVTGRSSLTQFWLYHKRGVS</sequence>
<dbReference type="EMBL" id="OKRB01000075">
    <property type="protein sequence ID" value="SPE19058.1"/>
    <property type="molecule type" value="Genomic_DNA"/>
</dbReference>
<evidence type="ECO:0000313" key="1">
    <source>
        <dbReference type="EMBL" id="SPE19058.1"/>
    </source>
</evidence>
<proteinExistence type="predicted"/>
<evidence type="ECO:0000313" key="2">
    <source>
        <dbReference type="Proteomes" id="UP000239735"/>
    </source>
</evidence>
<gene>
    <name evidence="1" type="ORF">SBA5_20005</name>
</gene>
<protein>
    <submittedName>
        <fullName evidence="1">Uncharacterized protein</fullName>
    </submittedName>
</protein>
<name>A0A2N9L6Y1_9BACT</name>
<dbReference type="Proteomes" id="UP000239735">
    <property type="component" value="Unassembled WGS sequence"/>
</dbReference>
<dbReference type="AlphaFoldDB" id="A0A2N9L6Y1"/>